<dbReference type="Proteomes" id="UP000222788">
    <property type="component" value="Unassembled WGS sequence"/>
</dbReference>
<comment type="caution">
    <text evidence="1">The sequence shown here is derived from an EMBL/GenBank/DDBJ whole genome shotgun (WGS) entry which is preliminary data.</text>
</comment>
<evidence type="ECO:0000313" key="2">
    <source>
        <dbReference type="Proteomes" id="UP000222788"/>
    </source>
</evidence>
<reference evidence="1 2" key="2">
    <citation type="journal article" date="2013" name="IMA Fungus">
        <title>IMA Genome-F 1: Ceratocystis fimbriata: Draft nuclear genome sequence for the plant pathogen, Ceratocystis fimbriata.</title>
        <authorList>
            <person name="Wilken P.M."/>
            <person name="Steenkamp E.T."/>
            <person name="Wingfield M.J."/>
            <person name="de Beer Z.W."/>
            <person name="Wingfield B.D."/>
        </authorList>
    </citation>
    <scope>NUCLEOTIDE SEQUENCE [LARGE SCALE GENOMIC DNA]</scope>
    <source>
        <strain evidence="1 2">CBS 114723</strain>
    </source>
</reference>
<proteinExistence type="predicted"/>
<sequence length="59" mass="6869">MWEMLMRLKRLKRLGRLSEVALYIVLCEQSPLYDGENKRHSFFAGGSLSYIMQMLDDAG</sequence>
<accession>A0A2C5XEI7</accession>
<dbReference type="EMBL" id="APWK03000015">
    <property type="protein sequence ID" value="PHH55076.1"/>
    <property type="molecule type" value="Genomic_DNA"/>
</dbReference>
<organism evidence="1 2">
    <name type="scientific">Ceratocystis fimbriata CBS 114723</name>
    <dbReference type="NCBI Taxonomy" id="1035309"/>
    <lineage>
        <taxon>Eukaryota</taxon>
        <taxon>Fungi</taxon>
        <taxon>Dikarya</taxon>
        <taxon>Ascomycota</taxon>
        <taxon>Pezizomycotina</taxon>
        <taxon>Sordariomycetes</taxon>
        <taxon>Hypocreomycetidae</taxon>
        <taxon>Microascales</taxon>
        <taxon>Ceratocystidaceae</taxon>
        <taxon>Ceratocystis</taxon>
    </lineage>
</organism>
<name>A0A2C5XEI7_9PEZI</name>
<gene>
    <name evidence="1" type="ORF">CFIMG_002790RA</name>
</gene>
<protein>
    <submittedName>
        <fullName evidence="1">Uncharacterized protein</fullName>
    </submittedName>
</protein>
<keyword evidence="2" id="KW-1185">Reference proteome</keyword>
<reference evidence="1 2" key="1">
    <citation type="journal article" date="2013" name="Fungal Biol.">
        <title>Analysis of microsatellite markers in the genome of the plant pathogen Ceratocystis fimbriata.</title>
        <authorList>
            <person name="Simpson M.C."/>
            <person name="Wilken P.M."/>
            <person name="Coetzee M.P."/>
            <person name="Wingfield M.J."/>
            <person name="Wingfield B.D."/>
        </authorList>
    </citation>
    <scope>NUCLEOTIDE SEQUENCE [LARGE SCALE GENOMIC DNA]</scope>
    <source>
        <strain evidence="1 2">CBS 114723</strain>
    </source>
</reference>
<dbReference type="AlphaFoldDB" id="A0A2C5XEI7"/>
<evidence type="ECO:0000313" key="1">
    <source>
        <dbReference type="EMBL" id="PHH55076.1"/>
    </source>
</evidence>